<evidence type="ECO:0000313" key="1">
    <source>
        <dbReference type="EMBL" id="CAB4143678.1"/>
    </source>
</evidence>
<sequence length="260" mass="26928">MANITQINGNLINAATASYVAGISTLSAVQVFRTSSYLLTNTFTDLIFTTFSLQNNPTIVSHSTSNKARIHIGQSGLYQITYHTTNGIATPGNGAGGAAGGINDYIFQLVKNGSQAISGSFVNGRNSSTDLTVATAQVMVELTANDYITLQTRISGSTTQNSVVYESASLNVVKLDGIVGPQGPAGSGGGVTGGTTNYVPLFNSATSLTSSIMSYDLAKNELVISGNLHVNGNVFIGNEVEGIQGQVLGIARVNNLFSGF</sequence>
<proteinExistence type="predicted"/>
<name>A0A6J5MAH9_9CAUD</name>
<gene>
    <name evidence="1" type="ORF">UFOVP450_197</name>
</gene>
<reference evidence="1" key="1">
    <citation type="submission" date="2020-04" db="EMBL/GenBank/DDBJ databases">
        <authorList>
            <person name="Chiriac C."/>
            <person name="Salcher M."/>
            <person name="Ghai R."/>
            <person name="Kavagutti S V."/>
        </authorList>
    </citation>
    <scope>NUCLEOTIDE SEQUENCE</scope>
</reference>
<protein>
    <submittedName>
        <fullName evidence="1">Uncharacterized protein</fullName>
    </submittedName>
</protein>
<organism evidence="1">
    <name type="scientific">uncultured Caudovirales phage</name>
    <dbReference type="NCBI Taxonomy" id="2100421"/>
    <lineage>
        <taxon>Viruses</taxon>
        <taxon>Duplodnaviria</taxon>
        <taxon>Heunggongvirae</taxon>
        <taxon>Uroviricota</taxon>
        <taxon>Caudoviricetes</taxon>
        <taxon>Peduoviridae</taxon>
        <taxon>Maltschvirus</taxon>
        <taxon>Maltschvirus maltsch</taxon>
    </lineage>
</organism>
<accession>A0A6J5MAH9</accession>
<dbReference type="EMBL" id="LR796421">
    <property type="protein sequence ID" value="CAB4143678.1"/>
    <property type="molecule type" value="Genomic_DNA"/>
</dbReference>